<organism evidence="3 4">
    <name type="scientific">Torulaspora globosa</name>
    <dbReference type="NCBI Taxonomy" id="48254"/>
    <lineage>
        <taxon>Eukaryota</taxon>
        <taxon>Fungi</taxon>
        <taxon>Dikarya</taxon>
        <taxon>Ascomycota</taxon>
        <taxon>Saccharomycotina</taxon>
        <taxon>Saccharomycetes</taxon>
        <taxon>Saccharomycetales</taxon>
        <taxon>Saccharomycetaceae</taxon>
        <taxon>Torulaspora</taxon>
    </lineage>
</organism>
<reference evidence="3 4" key="1">
    <citation type="submission" date="2020-06" db="EMBL/GenBank/DDBJ databases">
        <title>The yeast mating-type switching endonuclease HO is a domesticated member of an unorthodox homing genetic element family.</title>
        <authorList>
            <person name="Coughlan A.Y."/>
            <person name="Lombardi L."/>
            <person name="Braun-Galleani S."/>
            <person name="Martos A.R."/>
            <person name="Galeote V."/>
            <person name="Bigey F."/>
            <person name="Dequin S."/>
            <person name="Byrne K.P."/>
            <person name="Wolfe K.H."/>
        </authorList>
    </citation>
    <scope>NUCLEOTIDE SEQUENCE [LARGE SCALE GENOMIC DNA]</scope>
    <source>
        <strain evidence="3 4">CBS2947</strain>
    </source>
</reference>
<sequence length="825" mass="94312">MECLALAPLKFTIWSSDLNLIRTNLFVNAHPKAKVARLLQYVHYRLYEELNASGGDAMSKLGHVSEYYFQYKFQELSLDTYLQDVEPMHGQGFISVRFERKKSNSGSAQNLDYDLDHEFATTNLQLNVNVLSVDKIMSVYEPRVSMGMTMARLEKLAVQRLHEYEIQDKKNLCGLKDRHLPSDLVGFIFKGKQMPIQLDVANGLEIYDDMTLSEVLGYDFAPENTSHFTVMFKIRHNLDSVDGDDSLKLEFVSDATLSANEMRITPDTTVEQVKEFICSVYTHSLSLSTNDIKLIYKGQLVHVADFAGNPSKIMGYINEPGSAKIHVQINQEFNEPGPGFWSELFNNSDAFDFIHRRNQAEEITSQPMMNSTSTRSQAASLPINEMPATIQRTENRRYHYVTTSGLNVHSTHESFIKCTVDGNEVYIPARELDPITIKLEVGEHSFSASSADCIVENGVIKLSPNLIARLESQLDTRILKDIFITQELNPNYGGNVGNTSTGFGVGQRVFGIVSYLRNGFPVVLLLVRTLYLIGNYSIIPLFFLMRLSELLPRKYIILIAVLYILRAIWSTREIWDMWTSYVNSNVVNETNYREIKDYISSGSLSTEFYEDCKNHPAVIDILMASNLRELRSDLYNAYNIPDTVEQDNTRIVNLFERLHANELNKQPMNAFLVNCLNLYESNRDTTPSSYLDSFKELLLLAHRDRDRTRAPQDLPWYKKFVRITSTQLHNFRQRQLATRIFEHIVPDPETDNFLLAIVKNLLLFICILFPQTKTQLDIVLHQRSARRAHQETSLPDLPAVQPEPQLMPDQPAGASGLQLHHQDQD</sequence>
<evidence type="ECO:0000313" key="4">
    <source>
        <dbReference type="Proteomes" id="UP000510647"/>
    </source>
</evidence>
<dbReference type="AlphaFoldDB" id="A0A7H9HM03"/>
<dbReference type="SUPFAM" id="SSF54236">
    <property type="entry name" value="Ubiquitin-like"/>
    <property type="match status" value="1"/>
</dbReference>
<evidence type="ECO:0000256" key="2">
    <source>
        <dbReference type="SAM" id="Phobius"/>
    </source>
</evidence>
<dbReference type="OrthoDB" id="4066580at2759"/>
<proteinExistence type="predicted"/>
<keyword evidence="2" id="KW-1133">Transmembrane helix</keyword>
<dbReference type="InterPro" id="IPR029071">
    <property type="entry name" value="Ubiquitin-like_domsf"/>
</dbReference>
<evidence type="ECO:0000313" key="3">
    <source>
        <dbReference type="EMBL" id="QLQ78339.1"/>
    </source>
</evidence>
<accession>A0A7H9HM03</accession>
<gene>
    <name evidence="3" type="ORF">HG537_0A05860</name>
</gene>
<keyword evidence="2" id="KW-0472">Membrane</keyword>
<dbReference type="Proteomes" id="UP000510647">
    <property type="component" value="Chromosome 1"/>
</dbReference>
<feature type="transmembrane region" description="Helical" evidence="2">
    <location>
        <begin position="555"/>
        <end position="575"/>
    </location>
</feature>
<feature type="transmembrane region" description="Helical" evidence="2">
    <location>
        <begin position="522"/>
        <end position="543"/>
    </location>
</feature>
<protein>
    <recommendedName>
        <fullName evidence="5">Ubiquitin-like domain-containing protein</fullName>
    </recommendedName>
</protein>
<keyword evidence="2" id="KW-0812">Transmembrane</keyword>
<name>A0A7H9HM03_9SACH</name>
<evidence type="ECO:0000256" key="1">
    <source>
        <dbReference type="SAM" id="MobiDB-lite"/>
    </source>
</evidence>
<evidence type="ECO:0008006" key="5">
    <source>
        <dbReference type="Google" id="ProtNLM"/>
    </source>
</evidence>
<dbReference type="EMBL" id="CP059267">
    <property type="protein sequence ID" value="QLQ78339.1"/>
    <property type="molecule type" value="Genomic_DNA"/>
</dbReference>
<feature type="region of interest" description="Disordered" evidence="1">
    <location>
        <begin position="789"/>
        <end position="825"/>
    </location>
</feature>
<keyword evidence="4" id="KW-1185">Reference proteome</keyword>